<evidence type="ECO:0000259" key="5">
    <source>
        <dbReference type="Pfam" id="PF01212"/>
    </source>
</evidence>
<dbReference type="PANTHER" id="PTHR48097">
    <property type="entry name" value="L-THREONINE ALDOLASE-RELATED"/>
    <property type="match status" value="1"/>
</dbReference>
<reference evidence="6 7" key="1">
    <citation type="submission" date="2022-10" db="EMBL/GenBank/DDBJ databases">
        <title>Defluviimonas sp. nov., isolated from ocean surface sediments.</title>
        <authorList>
            <person name="He W."/>
            <person name="Wang L."/>
            <person name="Zhang D.-F."/>
        </authorList>
    </citation>
    <scope>NUCLEOTIDE SEQUENCE [LARGE SCALE GENOMIC DNA]</scope>
    <source>
        <strain evidence="6 7">WL0024</strain>
    </source>
</reference>
<keyword evidence="6" id="KW-0032">Aminotransferase</keyword>
<evidence type="ECO:0000256" key="3">
    <source>
        <dbReference type="ARBA" id="ARBA00011881"/>
    </source>
</evidence>
<feature type="domain" description="Aromatic amino acid beta-eliminating lyase/threonine aldolase" evidence="5">
    <location>
        <begin position="7"/>
        <end position="290"/>
    </location>
</feature>
<dbReference type="EMBL" id="JAOVQO010000012">
    <property type="protein sequence ID" value="MCU9849117.1"/>
    <property type="molecule type" value="Genomic_DNA"/>
</dbReference>
<dbReference type="InterPro" id="IPR015422">
    <property type="entry name" value="PyrdxlP-dep_Trfase_small"/>
</dbReference>
<comment type="similarity">
    <text evidence="2">Belongs to the threonine aldolase family.</text>
</comment>
<name>A0ABT2X599_9RHOB</name>
<dbReference type="NCBIfam" id="NF041359">
    <property type="entry name" value="GntG_guanitoxin"/>
    <property type="match status" value="1"/>
</dbReference>
<sequence>MGNDRIDLRSDTVTAPGEAMRAAMAAAPVGDDQYGEDPSVNRLQQVVAERLGKEAALFVASGTMANQIALKLLTRPGDEVIVGQEVHVAWHETGAAPANAGVQFAAIGRGGLFTAADLDAAFKPAGHVVYPPTTLVVVENTHNRGGGIVFPHAEAEAVCARAAALGMASYLDGARLFNAACATGLAPERLAAPFDLVSIALSKGLGCPIGSVIAGPAETIARAIRIRRMLGGAWRQAGIVAAAGLHALDHNIDRLAEDHANARLIAGALAGAKGVALDLATVQSNIVVFDLAPGAPDAATLVRRAAERGVLLVPFGPRRVRACTHLDVSREACAAAAGILCELLAA</sequence>
<dbReference type="Gene3D" id="3.40.640.10">
    <property type="entry name" value="Type I PLP-dependent aspartate aminotransferase-like (Major domain)"/>
    <property type="match status" value="1"/>
</dbReference>
<proteinExistence type="inferred from homology"/>
<evidence type="ECO:0000313" key="6">
    <source>
        <dbReference type="EMBL" id="MCU9849117.1"/>
    </source>
</evidence>
<dbReference type="PANTHER" id="PTHR48097:SF9">
    <property type="entry name" value="L-THREONINE ALDOLASE"/>
    <property type="match status" value="1"/>
</dbReference>
<comment type="cofactor">
    <cofactor evidence="1">
        <name>pyridoxal 5'-phosphate</name>
        <dbReference type="ChEBI" id="CHEBI:597326"/>
    </cofactor>
</comment>
<dbReference type="RefSeq" id="WP_263337363.1">
    <property type="nucleotide sequence ID" value="NZ_JAOVQO010000012.1"/>
</dbReference>
<dbReference type="InterPro" id="IPR015421">
    <property type="entry name" value="PyrdxlP-dep_Trfase_major"/>
</dbReference>
<dbReference type="InterPro" id="IPR015424">
    <property type="entry name" value="PyrdxlP-dep_Trfase"/>
</dbReference>
<dbReference type="Pfam" id="PF01212">
    <property type="entry name" value="Beta_elim_lyase"/>
    <property type="match status" value="1"/>
</dbReference>
<evidence type="ECO:0000256" key="4">
    <source>
        <dbReference type="ARBA" id="ARBA00022898"/>
    </source>
</evidence>
<keyword evidence="7" id="KW-1185">Reference proteome</keyword>
<keyword evidence="4" id="KW-0663">Pyridoxal phosphate</keyword>
<dbReference type="InterPro" id="IPR023603">
    <property type="entry name" value="Low_specificity_L-TA-like"/>
</dbReference>
<evidence type="ECO:0000256" key="1">
    <source>
        <dbReference type="ARBA" id="ARBA00001933"/>
    </source>
</evidence>
<dbReference type="PIRSF" id="PIRSF017617">
    <property type="entry name" value="Thr_aldolase"/>
    <property type="match status" value="1"/>
</dbReference>
<dbReference type="GO" id="GO:0008483">
    <property type="term" value="F:transaminase activity"/>
    <property type="evidence" value="ECO:0007669"/>
    <property type="project" value="UniProtKB-KW"/>
</dbReference>
<accession>A0ABT2X599</accession>
<protein>
    <submittedName>
        <fullName evidence="6">Aminotransferase class I/II-fold pyridoxal phosphate-dependent enzyme</fullName>
    </submittedName>
</protein>
<dbReference type="InterPro" id="IPR001597">
    <property type="entry name" value="ArAA_b-elim_lyase/Thr_aldolase"/>
</dbReference>
<comment type="subunit">
    <text evidence="3">Homotetramer.</text>
</comment>
<dbReference type="Proteomes" id="UP001209535">
    <property type="component" value="Unassembled WGS sequence"/>
</dbReference>
<gene>
    <name evidence="6" type="ORF">OEZ60_14010</name>
</gene>
<keyword evidence="6" id="KW-0808">Transferase</keyword>
<evidence type="ECO:0000256" key="2">
    <source>
        <dbReference type="ARBA" id="ARBA00006966"/>
    </source>
</evidence>
<evidence type="ECO:0000313" key="7">
    <source>
        <dbReference type="Proteomes" id="UP001209535"/>
    </source>
</evidence>
<comment type="caution">
    <text evidence="6">The sequence shown here is derived from an EMBL/GenBank/DDBJ whole genome shotgun (WGS) entry which is preliminary data.</text>
</comment>
<organism evidence="6 7">
    <name type="scientific">Albidovulum salinarum</name>
    <dbReference type="NCBI Taxonomy" id="2984153"/>
    <lineage>
        <taxon>Bacteria</taxon>
        <taxon>Pseudomonadati</taxon>
        <taxon>Pseudomonadota</taxon>
        <taxon>Alphaproteobacteria</taxon>
        <taxon>Rhodobacterales</taxon>
        <taxon>Paracoccaceae</taxon>
        <taxon>Albidovulum</taxon>
    </lineage>
</organism>
<dbReference type="Gene3D" id="3.90.1150.10">
    <property type="entry name" value="Aspartate Aminotransferase, domain 1"/>
    <property type="match status" value="1"/>
</dbReference>
<dbReference type="SUPFAM" id="SSF53383">
    <property type="entry name" value="PLP-dependent transferases"/>
    <property type="match status" value="1"/>
</dbReference>